<keyword evidence="1" id="KW-0812">Transmembrane</keyword>
<feature type="transmembrane region" description="Helical" evidence="1">
    <location>
        <begin position="6"/>
        <end position="39"/>
    </location>
</feature>
<name>A0A8J5XYP0_DIALT</name>
<accession>A0A8J5XYP0</accession>
<evidence type="ECO:0000313" key="2">
    <source>
        <dbReference type="EMBL" id="KAG8471267.1"/>
    </source>
</evidence>
<sequence>MGAPVLAVVSLVALIGGGAAGLLALLVVIVGLVALALCFWAEQRSRTLRIEVSDDVDGGEKGRLLAGVDVDHVDHTRRRGL</sequence>
<gene>
    <name evidence="2" type="ORF">KFE25_009688</name>
</gene>
<keyword evidence="1" id="KW-1133">Transmembrane helix</keyword>
<dbReference type="EMBL" id="JAGTXO010000001">
    <property type="protein sequence ID" value="KAG8471267.1"/>
    <property type="molecule type" value="Genomic_DNA"/>
</dbReference>
<organism evidence="2 3">
    <name type="scientific">Diacronema lutheri</name>
    <name type="common">Unicellular marine alga</name>
    <name type="synonym">Monochrysis lutheri</name>
    <dbReference type="NCBI Taxonomy" id="2081491"/>
    <lineage>
        <taxon>Eukaryota</taxon>
        <taxon>Haptista</taxon>
        <taxon>Haptophyta</taxon>
        <taxon>Pavlovophyceae</taxon>
        <taxon>Pavlovales</taxon>
        <taxon>Pavlovaceae</taxon>
        <taxon>Diacronema</taxon>
    </lineage>
</organism>
<evidence type="ECO:0000313" key="3">
    <source>
        <dbReference type="Proteomes" id="UP000751190"/>
    </source>
</evidence>
<protein>
    <submittedName>
        <fullName evidence="2">Uncharacterized protein</fullName>
    </submittedName>
</protein>
<proteinExistence type="predicted"/>
<comment type="caution">
    <text evidence="2">The sequence shown here is derived from an EMBL/GenBank/DDBJ whole genome shotgun (WGS) entry which is preliminary data.</text>
</comment>
<dbReference type="Proteomes" id="UP000751190">
    <property type="component" value="Unassembled WGS sequence"/>
</dbReference>
<evidence type="ECO:0000256" key="1">
    <source>
        <dbReference type="SAM" id="Phobius"/>
    </source>
</evidence>
<dbReference type="AlphaFoldDB" id="A0A8J5XYP0"/>
<keyword evidence="3" id="KW-1185">Reference proteome</keyword>
<reference evidence="2" key="1">
    <citation type="submission" date="2021-05" db="EMBL/GenBank/DDBJ databases">
        <title>The genome of the haptophyte Pavlova lutheri (Diacronema luteri, Pavlovales) - a model for lipid biosynthesis in eukaryotic algae.</title>
        <authorList>
            <person name="Hulatt C.J."/>
            <person name="Posewitz M.C."/>
        </authorList>
    </citation>
    <scope>NUCLEOTIDE SEQUENCE</scope>
    <source>
        <strain evidence="2">NIVA-4/92</strain>
    </source>
</reference>
<keyword evidence="1" id="KW-0472">Membrane</keyword>